<dbReference type="EMBL" id="BNAQ01000001">
    <property type="protein sequence ID" value="GHH09284.1"/>
    <property type="molecule type" value="Genomic_DNA"/>
</dbReference>
<reference evidence="2" key="1">
    <citation type="journal article" date="2019" name="Int. J. Syst. Evol. Microbiol.">
        <title>The Global Catalogue of Microorganisms (GCM) 10K type strain sequencing project: providing services to taxonomists for standard genome sequencing and annotation.</title>
        <authorList>
            <consortium name="The Broad Institute Genomics Platform"/>
            <consortium name="The Broad Institute Genome Sequencing Center for Infectious Disease"/>
            <person name="Wu L."/>
            <person name="Ma J."/>
        </authorList>
    </citation>
    <scope>NUCLEOTIDE SEQUENCE [LARGE SCALE GENOMIC DNA]</scope>
    <source>
        <strain evidence="2">CGMCC 1.8957</strain>
    </source>
</reference>
<evidence type="ECO:0000313" key="1">
    <source>
        <dbReference type="EMBL" id="GHH09284.1"/>
    </source>
</evidence>
<comment type="caution">
    <text evidence="1">The sequence shown here is derived from an EMBL/GenBank/DDBJ whole genome shotgun (WGS) entry which is preliminary data.</text>
</comment>
<protein>
    <submittedName>
        <fullName evidence="1">Uncharacterized protein</fullName>
    </submittedName>
</protein>
<accession>A0ABQ3L980</accession>
<evidence type="ECO:0000313" key="2">
    <source>
        <dbReference type="Proteomes" id="UP000652430"/>
    </source>
</evidence>
<name>A0ABQ3L980_9SPHN</name>
<organism evidence="1 2">
    <name type="scientific">Sphingomonas glacialis</name>
    <dbReference type="NCBI Taxonomy" id="658225"/>
    <lineage>
        <taxon>Bacteria</taxon>
        <taxon>Pseudomonadati</taxon>
        <taxon>Pseudomonadota</taxon>
        <taxon>Alphaproteobacteria</taxon>
        <taxon>Sphingomonadales</taxon>
        <taxon>Sphingomonadaceae</taxon>
        <taxon>Sphingomonas</taxon>
    </lineage>
</organism>
<sequence length="104" mass="12107">MSRMDIELENAMLVWTRGEKVAVVRHPDTKGLSDEYQSSVGACFAHWRKKDTNGRRLQMMIDAWHVAAFYEIPAEQIHEALIVIPEYRDMLASDCLPKRFQAER</sequence>
<dbReference type="Proteomes" id="UP000652430">
    <property type="component" value="Unassembled WGS sequence"/>
</dbReference>
<gene>
    <name evidence="1" type="ORF">GCM10008023_05760</name>
</gene>
<proteinExistence type="predicted"/>
<keyword evidence="2" id="KW-1185">Reference proteome</keyword>